<evidence type="ECO:0000256" key="6">
    <source>
        <dbReference type="ARBA" id="ARBA00022840"/>
    </source>
</evidence>
<comment type="function">
    <text evidence="8">Nucleotidyltransferase involved in the post-translational modification of proteins. It can catalyze the addition of adenosine monophosphate (AMP) or uridine monophosphate (UMP) to a protein, resulting in modifications known as AMPylation and UMPylation.</text>
</comment>
<keyword evidence="5 8" id="KW-0547">Nucleotide-binding</keyword>
<comment type="catalytic activity">
    <reaction evidence="8">
        <text>L-seryl-[protein] + UTP = O-(5'-uridylyl)-L-seryl-[protein] + diphosphate</text>
        <dbReference type="Rhea" id="RHEA:64604"/>
        <dbReference type="Rhea" id="RHEA-COMP:9863"/>
        <dbReference type="Rhea" id="RHEA-COMP:16635"/>
        <dbReference type="ChEBI" id="CHEBI:29999"/>
        <dbReference type="ChEBI" id="CHEBI:33019"/>
        <dbReference type="ChEBI" id="CHEBI:46398"/>
        <dbReference type="ChEBI" id="CHEBI:156051"/>
    </reaction>
</comment>
<dbReference type="EMBL" id="SOQX01000004">
    <property type="protein sequence ID" value="TDY01047.1"/>
    <property type="molecule type" value="Genomic_DNA"/>
</dbReference>
<dbReference type="HAMAP" id="MF_00692">
    <property type="entry name" value="SelO"/>
    <property type="match status" value="1"/>
</dbReference>
<comment type="catalytic activity">
    <reaction evidence="8">
        <text>L-seryl-[protein] + ATP = 3-O-(5'-adenylyl)-L-seryl-[protein] + diphosphate</text>
        <dbReference type="Rhea" id="RHEA:58120"/>
        <dbReference type="Rhea" id="RHEA-COMP:9863"/>
        <dbReference type="Rhea" id="RHEA-COMP:15073"/>
        <dbReference type="ChEBI" id="CHEBI:29999"/>
        <dbReference type="ChEBI" id="CHEBI:30616"/>
        <dbReference type="ChEBI" id="CHEBI:33019"/>
        <dbReference type="ChEBI" id="CHEBI:142516"/>
        <dbReference type="EC" id="2.7.7.108"/>
    </reaction>
</comment>
<protein>
    <recommendedName>
        <fullName evidence="8">Protein nucleotidyltransferase YdiU</fullName>
        <ecNumber evidence="8">2.7.7.-</ecNumber>
    </recommendedName>
    <alternativeName>
        <fullName evidence="8">Protein adenylyltransferase YdiU</fullName>
        <ecNumber evidence="8">2.7.7.108</ecNumber>
    </alternativeName>
    <alternativeName>
        <fullName evidence="8">Protein uridylyltransferase YdiU</fullName>
        <ecNumber evidence="8">2.7.7.-</ecNumber>
    </alternativeName>
</protein>
<keyword evidence="10" id="KW-1185">Reference proteome</keyword>
<keyword evidence="3 8" id="KW-0548">Nucleotidyltransferase</keyword>
<comment type="caution">
    <text evidence="9">The sequence shown here is derived from an EMBL/GenBank/DDBJ whole genome shotgun (WGS) entry which is preliminary data.</text>
</comment>
<evidence type="ECO:0000256" key="2">
    <source>
        <dbReference type="ARBA" id="ARBA00022679"/>
    </source>
</evidence>
<evidence type="ECO:0000256" key="5">
    <source>
        <dbReference type="ARBA" id="ARBA00022741"/>
    </source>
</evidence>
<keyword evidence="4 8" id="KW-0479">Metal-binding</keyword>
<evidence type="ECO:0000256" key="3">
    <source>
        <dbReference type="ARBA" id="ARBA00022695"/>
    </source>
</evidence>
<feature type="binding site" evidence="8">
    <location>
        <position position="272"/>
    </location>
    <ligand>
        <name>ATP</name>
        <dbReference type="ChEBI" id="CHEBI:30616"/>
    </ligand>
</feature>
<dbReference type="GO" id="GO:0005524">
    <property type="term" value="F:ATP binding"/>
    <property type="evidence" value="ECO:0007669"/>
    <property type="project" value="UniProtKB-UniRule"/>
</dbReference>
<keyword evidence="2 8" id="KW-0808">Transferase</keyword>
<evidence type="ECO:0000256" key="7">
    <source>
        <dbReference type="ARBA" id="ARBA00022842"/>
    </source>
</evidence>
<dbReference type="PANTHER" id="PTHR32057">
    <property type="entry name" value="PROTEIN ADENYLYLTRANSFERASE SELO, MITOCHONDRIAL"/>
    <property type="match status" value="1"/>
</dbReference>
<sequence length="498" mass="56115">MTNTAPQSPPTLQQSLCFDNTFARLPQRFYSRVNPTPFEAPHHLVSFNPAVAALLGVDPERNDPQAWIDLISGRSLPADCEPLAMLYAGHQFGHYVPQLGDGRAILLGEVRNGQGEKYDIQLKGSGLTPYSRSGDGRAVLRSTIREYLCSEAMHGLGIPTTRALAIVGSDAEVYREQIETGAILARIAPSHVRFGSFEVFYRRQQHDAVKQLADYVIEHHYPALATHSQPYVALLEEVVQHTARLIARWQAVGFAHGVLNTDNMSILGLTLDYGPFGFMEQYQPGYICNHSDFHGRYAFDQQPGIGLWNLNQLAQALIPLMSVEQAQAALEQYEPLFVEHYLALMHAKLGLRENNDDTAQLISDLLAAMQANQVDYTRLFRALGDFDSHPQASNTILRDMFVEREAFDSWAQRYRKQLQQEQSDDASRREAMRGVNPKYILRNYMAQIAIDKAQQNDFSEVDRLLELLRDPFAEHPQMAHYAAEPPDWADQIEVSCSS</sequence>
<dbReference type="OrthoDB" id="9776281at2"/>
<keyword evidence="7 8" id="KW-0460">Magnesium</keyword>
<dbReference type="AlphaFoldDB" id="A0A4R8ITQ0"/>
<comment type="catalytic activity">
    <reaction evidence="8">
        <text>L-tyrosyl-[protein] + ATP = O-(5'-adenylyl)-L-tyrosyl-[protein] + diphosphate</text>
        <dbReference type="Rhea" id="RHEA:54288"/>
        <dbReference type="Rhea" id="RHEA-COMP:10136"/>
        <dbReference type="Rhea" id="RHEA-COMP:13846"/>
        <dbReference type="ChEBI" id="CHEBI:30616"/>
        <dbReference type="ChEBI" id="CHEBI:33019"/>
        <dbReference type="ChEBI" id="CHEBI:46858"/>
        <dbReference type="ChEBI" id="CHEBI:83624"/>
        <dbReference type="EC" id="2.7.7.108"/>
    </reaction>
</comment>
<feature type="binding site" evidence="8">
    <location>
        <position position="263"/>
    </location>
    <ligand>
        <name>Mg(2+)</name>
        <dbReference type="ChEBI" id="CHEBI:18420"/>
    </ligand>
</feature>
<dbReference type="EC" id="2.7.7.-" evidence="8"/>
<evidence type="ECO:0000313" key="10">
    <source>
        <dbReference type="Proteomes" id="UP000294914"/>
    </source>
</evidence>
<proteinExistence type="inferred from homology"/>
<comment type="cofactor">
    <cofactor evidence="8">
        <name>Mg(2+)</name>
        <dbReference type="ChEBI" id="CHEBI:18420"/>
    </cofactor>
    <cofactor evidence="8">
        <name>Mn(2+)</name>
        <dbReference type="ChEBI" id="CHEBI:29035"/>
    </cofactor>
</comment>
<feature type="binding site" evidence="8">
    <location>
        <position position="103"/>
    </location>
    <ligand>
        <name>ATP</name>
        <dbReference type="ChEBI" id="CHEBI:30616"/>
    </ligand>
</feature>
<feature type="binding site" evidence="8">
    <location>
        <position position="102"/>
    </location>
    <ligand>
        <name>ATP</name>
        <dbReference type="ChEBI" id="CHEBI:30616"/>
    </ligand>
</feature>
<evidence type="ECO:0000256" key="4">
    <source>
        <dbReference type="ARBA" id="ARBA00022723"/>
    </source>
</evidence>
<keyword evidence="6 8" id="KW-0067">ATP-binding</keyword>
<dbReference type="Pfam" id="PF02696">
    <property type="entry name" value="SelO"/>
    <property type="match status" value="1"/>
</dbReference>
<feature type="binding site" evidence="8">
    <location>
        <position position="272"/>
    </location>
    <ligand>
        <name>Mg(2+)</name>
        <dbReference type="ChEBI" id="CHEBI:18420"/>
    </ligand>
</feature>
<feature type="binding site" evidence="8">
    <location>
        <position position="100"/>
    </location>
    <ligand>
        <name>ATP</name>
        <dbReference type="ChEBI" id="CHEBI:30616"/>
    </ligand>
</feature>
<dbReference type="PANTHER" id="PTHR32057:SF14">
    <property type="entry name" value="PROTEIN ADENYLYLTRANSFERASE SELO, MITOCHONDRIAL"/>
    <property type="match status" value="1"/>
</dbReference>
<feature type="binding site" evidence="8">
    <location>
        <position position="135"/>
    </location>
    <ligand>
        <name>ATP</name>
        <dbReference type="ChEBI" id="CHEBI:30616"/>
    </ligand>
</feature>
<dbReference type="InterPro" id="IPR003846">
    <property type="entry name" value="SelO"/>
</dbReference>
<evidence type="ECO:0000256" key="1">
    <source>
        <dbReference type="ARBA" id="ARBA00009747"/>
    </source>
</evidence>
<evidence type="ECO:0000256" key="8">
    <source>
        <dbReference type="HAMAP-Rule" id="MF_00692"/>
    </source>
</evidence>
<feature type="binding site" evidence="8">
    <location>
        <position position="123"/>
    </location>
    <ligand>
        <name>ATP</name>
        <dbReference type="ChEBI" id="CHEBI:30616"/>
    </ligand>
</feature>
<reference evidence="9 10" key="1">
    <citation type="submission" date="2019-03" db="EMBL/GenBank/DDBJ databases">
        <title>Genomic Encyclopedia of Type Strains, Phase IV (KMG-IV): sequencing the most valuable type-strain genomes for metagenomic binning, comparative biology and taxonomic classification.</title>
        <authorList>
            <person name="Goeker M."/>
        </authorList>
    </citation>
    <scope>NUCLEOTIDE SEQUENCE [LARGE SCALE GENOMIC DNA]</scope>
    <source>
        <strain evidence="9 10">DSM 16326</strain>
    </source>
</reference>
<dbReference type="NCBIfam" id="NF000658">
    <property type="entry name" value="PRK00029.1"/>
    <property type="match status" value="1"/>
</dbReference>
<organism evidence="9 10">
    <name type="scientific">Thiohalophilus thiocyanatoxydans</name>
    <dbReference type="NCBI Taxonomy" id="381308"/>
    <lineage>
        <taxon>Bacteria</taxon>
        <taxon>Pseudomonadati</taxon>
        <taxon>Pseudomonadota</taxon>
        <taxon>Gammaproteobacteria</taxon>
        <taxon>Thiohalomonadales</taxon>
        <taxon>Thiohalophilaceae</taxon>
        <taxon>Thiohalophilus</taxon>
    </lineage>
</organism>
<keyword evidence="8" id="KW-0464">Manganese</keyword>
<gene>
    <name evidence="8" type="primary">ydiU</name>
    <name evidence="8" type="synonym">selO</name>
    <name evidence="9" type="ORF">EDC23_1793</name>
</gene>
<dbReference type="Proteomes" id="UP000294914">
    <property type="component" value="Unassembled WGS sequence"/>
</dbReference>
<comment type="similarity">
    <text evidence="1 8">Belongs to the SELO family.</text>
</comment>
<feature type="active site" description="Proton acceptor" evidence="8">
    <location>
        <position position="262"/>
    </location>
</feature>
<accession>A0A4R8ITQ0</accession>
<comment type="catalytic activity">
    <reaction evidence="8">
        <text>L-tyrosyl-[protein] + UTP = O-(5'-uridylyl)-L-tyrosyl-[protein] + diphosphate</text>
        <dbReference type="Rhea" id="RHEA:83887"/>
        <dbReference type="Rhea" id="RHEA-COMP:10136"/>
        <dbReference type="Rhea" id="RHEA-COMP:20238"/>
        <dbReference type="ChEBI" id="CHEBI:33019"/>
        <dbReference type="ChEBI" id="CHEBI:46398"/>
        <dbReference type="ChEBI" id="CHEBI:46858"/>
        <dbReference type="ChEBI" id="CHEBI:90602"/>
    </reaction>
</comment>
<evidence type="ECO:0000313" key="9">
    <source>
        <dbReference type="EMBL" id="TDY01047.1"/>
    </source>
</evidence>
<comment type="catalytic activity">
    <reaction evidence="8">
        <text>L-threonyl-[protein] + ATP = 3-O-(5'-adenylyl)-L-threonyl-[protein] + diphosphate</text>
        <dbReference type="Rhea" id="RHEA:54292"/>
        <dbReference type="Rhea" id="RHEA-COMP:11060"/>
        <dbReference type="Rhea" id="RHEA-COMP:13847"/>
        <dbReference type="ChEBI" id="CHEBI:30013"/>
        <dbReference type="ChEBI" id="CHEBI:30616"/>
        <dbReference type="ChEBI" id="CHEBI:33019"/>
        <dbReference type="ChEBI" id="CHEBI:138113"/>
        <dbReference type="EC" id="2.7.7.108"/>
    </reaction>
</comment>
<feature type="binding site" evidence="8">
    <location>
        <position position="136"/>
    </location>
    <ligand>
        <name>ATP</name>
        <dbReference type="ChEBI" id="CHEBI:30616"/>
    </ligand>
</feature>
<feature type="binding site" evidence="8">
    <location>
        <position position="186"/>
    </location>
    <ligand>
        <name>ATP</name>
        <dbReference type="ChEBI" id="CHEBI:30616"/>
    </ligand>
</feature>
<comment type="catalytic activity">
    <reaction evidence="8">
        <text>L-histidyl-[protein] + UTP = N(tele)-(5'-uridylyl)-L-histidyl-[protein] + diphosphate</text>
        <dbReference type="Rhea" id="RHEA:83891"/>
        <dbReference type="Rhea" id="RHEA-COMP:9745"/>
        <dbReference type="Rhea" id="RHEA-COMP:20239"/>
        <dbReference type="ChEBI" id="CHEBI:29979"/>
        <dbReference type="ChEBI" id="CHEBI:33019"/>
        <dbReference type="ChEBI" id="CHEBI:46398"/>
        <dbReference type="ChEBI" id="CHEBI:233474"/>
    </reaction>
</comment>
<name>A0A4R8ITQ0_9GAMM</name>
<dbReference type="GO" id="GO:0070733">
    <property type="term" value="F:AMPylase activity"/>
    <property type="evidence" value="ECO:0007669"/>
    <property type="project" value="UniProtKB-EC"/>
</dbReference>
<dbReference type="GO" id="GO:0030145">
    <property type="term" value="F:manganese ion binding"/>
    <property type="evidence" value="ECO:0007669"/>
    <property type="project" value="UniProtKB-UniRule"/>
</dbReference>
<dbReference type="EC" id="2.7.7.108" evidence="8"/>
<dbReference type="GO" id="GO:0000287">
    <property type="term" value="F:magnesium ion binding"/>
    <property type="evidence" value="ECO:0007669"/>
    <property type="project" value="UniProtKB-UniRule"/>
</dbReference>
<feature type="binding site" evidence="8">
    <location>
        <position position="193"/>
    </location>
    <ligand>
        <name>ATP</name>
        <dbReference type="ChEBI" id="CHEBI:30616"/>
    </ligand>
</feature>
<dbReference type="RefSeq" id="WP_134083656.1">
    <property type="nucleotide sequence ID" value="NZ_SOQX01000004.1"/>
</dbReference>